<keyword evidence="1" id="KW-0479">Metal-binding</keyword>
<dbReference type="Gene3D" id="3.40.800.10">
    <property type="entry name" value="Ureohydrolase domain"/>
    <property type="match status" value="1"/>
</dbReference>
<dbReference type="SUPFAM" id="SSF52768">
    <property type="entry name" value="Arginase/deacetylase"/>
    <property type="match status" value="1"/>
</dbReference>
<sequence length="386" mass="44636">MTEDWIHYFDKPDFHTFEAFVGSNDERLIDQIICFQDNPTCEWNDIDIAIIGITDSRNSIHKGCSQAPDKVRSHLLGLRKLSKELKIVDLGNLKGNTIDDRYKAIEEIIADLITFNTLPIVIGGSQDYTLPIVKGTKLKVPEYNLTLIDSQIDWLSSDQDYSANSFLGFLCENADSRPHDLSVISAQKYLYSQFQENKINEHAFDILRLGQIRQLGHKLAEPLMRDADVLSIDMTCVRQCDQPARHNAMPNGLTGEELCQLTWYAGQSDRLKVYGIYELDTELDINQQGITLKAQAIWHILEGIALRYNDYPVKVLDSYRQFIVYLEDYELEIKFYNNPDNDRWWVEIPGEKKQAEIIACTRNDFETASANEIPEKWFRYIQKKHL</sequence>
<dbReference type="Proteomes" id="UP000605676">
    <property type="component" value="Unassembled WGS sequence"/>
</dbReference>
<dbReference type="Pfam" id="PF00491">
    <property type="entry name" value="Arginase"/>
    <property type="match status" value="1"/>
</dbReference>
<evidence type="ECO:0000313" key="4">
    <source>
        <dbReference type="EMBL" id="MBK3517554.1"/>
    </source>
</evidence>
<dbReference type="RefSeq" id="WP_200464783.1">
    <property type="nucleotide sequence ID" value="NZ_JAENRR010000018.1"/>
</dbReference>
<dbReference type="InterPro" id="IPR023696">
    <property type="entry name" value="Ureohydrolase_dom_sf"/>
</dbReference>
<dbReference type="PANTHER" id="PTHR11358:SF26">
    <property type="entry name" value="GUANIDINO ACID HYDROLASE, MITOCHONDRIAL"/>
    <property type="match status" value="1"/>
</dbReference>
<accession>A0ABS1HIQ5</accession>
<dbReference type="PANTHER" id="PTHR11358">
    <property type="entry name" value="ARGINASE/AGMATINASE"/>
    <property type="match status" value="1"/>
</dbReference>
<dbReference type="PROSITE" id="PS51409">
    <property type="entry name" value="ARGINASE_2"/>
    <property type="match status" value="1"/>
</dbReference>
<evidence type="ECO:0000313" key="5">
    <source>
        <dbReference type="Proteomes" id="UP000605676"/>
    </source>
</evidence>
<protein>
    <submittedName>
        <fullName evidence="4">Arginase family protein</fullName>
    </submittedName>
</protein>
<comment type="similarity">
    <text evidence="3">Belongs to the arginase family.</text>
</comment>
<reference evidence="4 5" key="1">
    <citation type="submission" date="2021-01" db="EMBL/GenBank/DDBJ databases">
        <title>Carboxyliciviraga sp.nov., isolated from coastal sediments.</title>
        <authorList>
            <person name="Lu D."/>
            <person name="Zhang T."/>
        </authorList>
    </citation>
    <scope>NUCLEOTIDE SEQUENCE [LARGE SCALE GENOMIC DNA]</scope>
    <source>
        <strain evidence="4 5">N1Y132</strain>
    </source>
</reference>
<dbReference type="EMBL" id="JAENRR010000018">
    <property type="protein sequence ID" value="MBK3517554.1"/>
    <property type="molecule type" value="Genomic_DNA"/>
</dbReference>
<keyword evidence="2" id="KW-0378">Hydrolase</keyword>
<organism evidence="4 5">
    <name type="scientific">Carboxylicivirga marina</name>
    <dbReference type="NCBI Taxonomy" id="2800988"/>
    <lineage>
        <taxon>Bacteria</taxon>
        <taxon>Pseudomonadati</taxon>
        <taxon>Bacteroidota</taxon>
        <taxon>Bacteroidia</taxon>
        <taxon>Marinilabiliales</taxon>
        <taxon>Marinilabiliaceae</taxon>
        <taxon>Carboxylicivirga</taxon>
    </lineage>
</organism>
<keyword evidence="5" id="KW-1185">Reference proteome</keyword>
<evidence type="ECO:0000256" key="1">
    <source>
        <dbReference type="ARBA" id="ARBA00022723"/>
    </source>
</evidence>
<dbReference type="InterPro" id="IPR006035">
    <property type="entry name" value="Ureohydrolase"/>
</dbReference>
<proteinExistence type="inferred from homology"/>
<name>A0ABS1HIQ5_9BACT</name>
<evidence type="ECO:0000256" key="2">
    <source>
        <dbReference type="ARBA" id="ARBA00022801"/>
    </source>
</evidence>
<gene>
    <name evidence="4" type="ORF">JIV24_09430</name>
</gene>
<comment type="caution">
    <text evidence="4">The sequence shown here is derived from an EMBL/GenBank/DDBJ whole genome shotgun (WGS) entry which is preliminary data.</text>
</comment>
<evidence type="ECO:0000256" key="3">
    <source>
        <dbReference type="PROSITE-ProRule" id="PRU00742"/>
    </source>
</evidence>